<comment type="caution">
    <text evidence="1">The sequence shown here is derived from an EMBL/GenBank/DDBJ whole genome shotgun (WGS) entry which is preliminary data.</text>
</comment>
<gene>
    <name evidence="1" type="ORF">OCV57_09315</name>
</gene>
<protein>
    <submittedName>
        <fullName evidence="1">Uncharacterized protein</fullName>
    </submittedName>
</protein>
<evidence type="ECO:0000313" key="2">
    <source>
        <dbReference type="Proteomes" id="UP001208131"/>
    </source>
</evidence>
<accession>A0AAE3IHU4</accession>
<keyword evidence="2" id="KW-1185">Reference proteome</keyword>
<dbReference type="Proteomes" id="UP001208131">
    <property type="component" value="Unassembled WGS sequence"/>
</dbReference>
<dbReference type="EMBL" id="JAOQJZ010000009">
    <property type="protein sequence ID" value="MCU6706120.1"/>
    <property type="molecule type" value="Genomic_DNA"/>
</dbReference>
<proteinExistence type="predicted"/>
<name>A0AAE3IHU4_9FIRM</name>
<dbReference type="AlphaFoldDB" id="A0AAE3IHU4"/>
<reference evidence="1 2" key="1">
    <citation type="journal article" date="2021" name="ISME Commun">
        <title>Automated analysis of genomic sequences facilitates high-throughput and comprehensive description of bacteria.</title>
        <authorList>
            <person name="Hitch T.C.A."/>
        </authorList>
    </citation>
    <scope>NUCLEOTIDE SEQUENCE [LARGE SCALE GENOMIC DNA]</scope>
    <source>
        <strain evidence="1 2">Sanger_31</strain>
    </source>
</reference>
<evidence type="ECO:0000313" key="1">
    <source>
        <dbReference type="EMBL" id="MCU6706120.1"/>
    </source>
</evidence>
<organism evidence="1 2">
    <name type="scientific">Hominimerdicola aceti</name>
    <dbReference type="NCBI Taxonomy" id="2981726"/>
    <lineage>
        <taxon>Bacteria</taxon>
        <taxon>Bacillati</taxon>
        <taxon>Bacillota</taxon>
        <taxon>Clostridia</taxon>
        <taxon>Eubacteriales</taxon>
        <taxon>Oscillospiraceae</taxon>
        <taxon>Hominimerdicola</taxon>
    </lineage>
</organism>
<sequence length="231" mass="26842">MIYKITLFDANCPSCTSGTASFFTEDIDEFEHNYFSDENVESNQLEAQKQRYFRSKAGEIVTDYYSDDPELNIFQYAEYGTIEKRKTFHYEDKIFELHNGYLIPYPIYAAEAIVELAQIAFKKNPDEEGEKYLVARYSLRGVCCKDTFGSDKDKFEDCTPYGNPIIKTCYPEDLPYKGEKEIYSDCKLSTFAWVELYQNCFKGDNVNGYEIEEPTEEQLAWIMRDIPGEAG</sequence>
<dbReference type="RefSeq" id="WP_022288253.1">
    <property type="nucleotide sequence ID" value="NZ_JAOQJZ010000009.1"/>
</dbReference>